<proteinExistence type="predicted"/>
<feature type="compositionally biased region" description="Basic and acidic residues" evidence="1">
    <location>
        <begin position="169"/>
        <end position="185"/>
    </location>
</feature>
<dbReference type="AlphaFoldDB" id="A0A368RFR2"/>
<evidence type="ECO:0000313" key="2">
    <source>
        <dbReference type="EMBL" id="RCV29045.1"/>
    </source>
</evidence>
<protein>
    <submittedName>
        <fullName evidence="2">Uncharacterized protein</fullName>
    </submittedName>
</protein>
<sequence length="329" mass="35345">MAPGPISRIPTHMAPSTCTSWNGFTAGTRFTSVIFPLQPGYCIVERLDQRAEHLRPHDGVRRDRAQHDTASAGAAVEVQRTVGQGGRHVHAVPGHGDALDGDVVAAGVPRVREEQRVRDGARVLDEAPRLRPQVHRRVAERGEGWEAQREPATEAALRCELRWQRERVPGESRDAGGRRGERRQEAAGCARTDGGERLRVQQVGAVGGVGRHGEAGEVAGDRVEGVGGAGAAPGRQLAAGPERAGVHVPAPSRALLVGRAARVGLARDRGVRGGARRPDERAREVDEQRRVVLDGDGVEGGGGVFGDPGNQRRLLARLRRRALEEEHNQ</sequence>
<reference evidence="2" key="1">
    <citation type="journal article" date="2012" name="Nat. Biotechnol.">
        <title>Reference genome sequence of the model plant Setaria.</title>
        <authorList>
            <person name="Bennetzen J.L."/>
            <person name="Schmutz J."/>
            <person name="Wang H."/>
            <person name="Percifield R."/>
            <person name="Hawkins J."/>
            <person name="Pontaroli A.C."/>
            <person name="Estep M."/>
            <person name="Feng L."/>
            <person name="Vaughn J.N."/>
            <person name="Grimwood J."/>
            <person name="Jenkins J."/>
            <person name="Barry K."/>
            <person name="Lindquist E."/>
            <person name="Hellsten U."/>
            <person name="Deshpande S."/>
            <person name="Wang X."/>
            <person name="Wu X."/>
            <person name="Mitros T."/>
            <person name="Triplett J."/>
            <person name="Yang X."/>
            <person name="Ye C.Y."/>
            <person name="Mauro-Herrera M."/>
            <person name="Wang L."/>
            <person name="Li P."/>
            <person name="Sharma M."/>
            <person name="Sharma R."/>
            <person name="Ronald P.C."/>
            <person name="Panaud O."/>
            <person name="Kellogg E.A."/>
            <person name="Brutnell T.P."/>
            <person name="Doust A.N."/>
            <person name="Tuskan G.A."/>
            <person name="Rokhsar D."/>
            <person name="Devos K.M."/>
        </authorList>
    </citation>
    <scope>NUCLEOTIDE SEQUENCE [LARGE SCALE GENOMIC DNA]</scope>
    <source>
        <strain evidence="2">Yugu1</strain>
    </source>
</reference>
<accession>A0A368RFR2</accession>
<name>A0A368RFR2_SETIT</name>
<organism evidence="2">
    <name type="scientific">Setaria italica</name>
    <name type="common">Foxtail millet</name>
    <name type="synonym">Panicum italicum</name>
    <dbReference type="NCBI Taxonomy" id="4555"/>
    <lineage>
        <taxon>Eukaryota</taxon>
        <taxon>Viridiplantae</taxon>
        <taxon>Streptophyta</taxon>
        <taxon>Embryophyta</taxon>
        <taxon>Tracheophyta</taxon>
        <taxon>Spermatophyta</taxon>
        <taxon>Magnoliopsida</taxon>
        <taxon>Liliopsida</taxon>
        <taxon>Poales</taxon>
        <taxon>Poaceae</taxon>
        <taxon>PACMAD clade</taxon>
        <taxon>Panicoideae</taxon>
        <taxon>Panicodae</taxon>
        <taxon>Paniceae</taxon>
        <taxon>Cenchrinae</taxon>
        <taxon>Setaria</taxon>
    </lineage>
</organism>
<dbReference type="EMBL" id="CM003532">
    <property type="protein sequence ID" value="RCV29045.1"/>
    <property type="molecule type" value="Genomic_DNA"/>
</dbReference>
<feature type="region of interest" description="Disordered" evidence="1">
    <location>
        <begin position="169"/>
        <end position="191"/>
    </location>
</feature>
<gene>
    <name evidence="2" type="ORF">SETIT_5G451700v2</name>
</gene>
<evidence type="ECO:0000256" key="1">
    <source>
        <dbReference type="SAM" id="MobiDB-lite"/>
    </source>
</evidence>
<reference evidence="2" key="2">
    <citation type="submission" date="2015-07" db="EMBL/GenBank/DDBJ databases">
        <authorList>
            <person name="Noorani M."/>
        </authorList>
    </citation>
    <scope>NUCLEOTIDE SEQUENCE</scope>
    <source>
        <strain evidence="2">Yugu1</strain>
    </source>
</reference>